<keyword evidence="2" id="KW-1185">Reference proteome</keyword>
<dbReference type="AlphaFoldDB" id="A0A562U3H7"/>
<reference evidence="1 2" key="1">
    <citation type="submission" date="2019-07" db="EMBL/GenBank/DDBJ databases">
        <title>Genomic Encyclopedia of Archaeal and Bacterial Type Strains, Phase II (KMG-II): from individual species to whole genera.</title>
        <authorList>
            <person name="Goeker M."/>
        </authorList>
    </citation>
    <scope>NUCLEOTIDE SEQUENCE [LARGE SCALE GENOMIC DNA]</scope>
    <source>
        <strain evidence="1 2">ATCC BAA-1854</strain>
    </source>
</reference>
<accession>A0A562U3H7</accession>
<dbReference type="Gene3D" id="2.50.20.10">
    <property type="entry name" value="Lipoprotein localisation LolA/LolB/LppX"/>
    <property type="match status" value="1"/>
</dbReference>
<sequence>MRRNTLNKDLYNYFSSYIKLFTVCLLLLIVSCKAKKQLVIKRPVGDSTTKAVDTKLVKINAIKAAQTNFDTFSGKARTKLNINGESNDVTLNIRIKRDQKIWVSITAIAGIEVARALITPDSVLLINRLQSEYVKQPFSYLNRLAGNQVNYKTIESLLIGNAIPELLNENADFITTNGITTINGNLQDVVYKLLLGADMKVNQTDLDNQNASQSLKVIDSVYVQAGTRIVPSQIDISSIVKDKKILVNLHYVKVDFDQALDFPFSIPSRYNPAKIN</sequence>
<evidence type="ECO:0000313" key="2">
    <source>
        <dbReference type="Proteomes" id="UP000317010"/>
    </source>
</evidence>
<gene>
    <name evidence="1" type="ORF">JN11_02269</name>
</gene>
<dbReference type="Pfam" id="PF14125">
    <property type="entry name" value="DUF4292"/>
    <property type="match status" value="1"/>
</dbReference>
<dbReference type="PROSITE" id="PS51257">
    <property type="entry name" value="PROKAR_LIPOPROTEIN"/>
    <property type="match status" value="1"/>
</dbReference>
<comment type="caution">
    <text evidence="1">The sequence shown here is derived from an EMBL/GenBank/DDBJ whole genome shotgun (WGS) entry which is preliminary data.</text>
</comment>
<dbReference type="InterPro" id="IPR025634">
    <property type="entry name" value="DUF4292"/>
</dbReference>
<dbReference type="Proteomes" id="UP000317010">
    <property type="component" value="Unassembled WGS sequence"/>
</dbReference>
<dbReference type="EMBL" id="VLLI01000006">
    <property type="protein sequence ID" value="TWI99854.1"/>
    <property type="molecule type" value="Genomic_DNA"/>
</dbReference>
<name>A0A562U3H7_9SPHI</name>
<proteinExistence type="predicted"/>
<evidence type="ECO:0000313" key="1">
    <source>
        <dbReference type="EMBL" id="TWI99854.1"/>
    </source>
</evidence>
<protein>
    <submittedName>
        <fullName evidence="1">Uncharacterized protein DUF4292</fullName>
    </submittedName>
</protein>
<dbReference type="OrthoDB" id="849114at2"/>
<organism evidence="1 2">
    <name type="scientific">Mucilaginibacter frigoritolerans</name>
    <dbReference type="NCBI Taxonomy" id="652788"/>
    <lineage>
        <taxon>Bacteria</taxon>
        <taxon>Pseudomonadati</taxon>
        <taxon>Bacteroidota</taxon>
        <taxon>Sphingobacteriia</taxon>
        <taxon>Sphingobacteriales</taxon>
        <taxon>Sphingobacteriaceae</taxon>
        <taxon>Mucilaginibacter</taxon>
    </lineage>
</organism>